<comment type="caution">
    <text evidence="1">The sequence shown here is derived from an EMBL/GenBank/DDBJ whole genome shotgun (WGS) entry which is preliminary data.</text>
</comment>
<proteinExistence type="predicted"/>
<reference evidence="2" key="1">
    <citation type="journal article" date="2019" name="Int. J. Syst. Evol. Microbiol.">
        <title>The Global Catalogue of Microorganisms (GCM) 10K type strain sequencing project: providing services to taxonomists for standard genome sequencing and annotation.</title>
        <authorList>
            <consortium name="The Broad Institute Genomics Platform"/>
            <consortium name="The Broad Institute Genome Sequencing Center for Infectious Disease"/>
            <person name="Wu L."/>
            <person name="Ma J."/>
        </authorList>
    </citation>
    <scope>NUCLEOTIDE SEQUENCE [LARGE SCALE GENOMIC DNA]</scope>
    <source>
        <strain evidence="2">KCTC 52473</strain>
    </source>
</reference>
<sequence length="137" mass="15807">MKYITSCSCGTIDVCLILPKAIELYRPRQCDCDFCNAYNLRYLSDVDGILWFSPIEKLRIIKQGSEQARFWQCLYCEQVIAVTNEYDGEVRGAVSSALFEEYCVLRENDIISPKTLSASEKSKRWTQIWCKVEHSAV</sequence>
<dbReference type="Proteomes" id="UP001595478">
    <property type="component" value="Unassembled WGS sequence"/>
</dbReference>
<organism evidence="1 2">
    <name type="scientific">Agaribacter flavus</name>
    <dbReference type="NCBI Taxonomy" id="1902781"/>
    <lineage>
        <taxon>Bacteria</taxon>
        <taxon>Pseudomonadati</taxon>
        <taxon>Pseudomonadota</taxon>
        <taxon>Gammaproteobacteria</taxon>
        <taxon>Alteromonadales</taxon>
        <taxon>Alteromonadaceae</taxon>
        <taxon>Agaribacter</taxon>
    </lineage>
</organism>
<dbReference type="Gene3D" id="2.170.150.70">
    <property type="match status" value="1"/>
</dbReference>
<name>A0ABV7FPS2_9ALTE</name>
<keyword evidence="2" id="KW-1185">Reference proteome</keyword>
<accession>A0ABV7FPS2</accession>
<dbReference type="EMBL" id="JBHRSW010000005">
    <property type="protein sequence ID" value="MFC3120477.1"/>
    <property type="molecule type" value="Genomic_DNA"/>
</dbReference>
<dbReference type="RefSeq" id="WP_376918619.1">
    <property type="nucleotide sequence ID" value="NZ_JBHRSW010000005.1"/>
</dbReference>
<evidence type="ECO:0000313" key="1">
    <source>
        <dbReference type="EMBL" id="MFC3120477.1"/>
    </source>
</evidence>
<gene>
    <name evidence="1" type="ORF">ACFOHL_02480</name>
</gene>
<evidence type="ECO:0000313" key="2">
    <source>
        <dbReference type="Proteomes" id="UP001595478"/>
    </source>
</evidence>
<protein>
    <submittedName>
        <fullName evidence="1">Aldehyde-activating protein</fullName>
    </submittedName>
</protein>